<feature type="transmembrane region" description="Helical" evidence="1">
    <location>
        <begin position="209"/>
        <end position="228"/>
    </location>
</feature>
<evidence type="ECO:0000313" key="3">
    <source>
        <dbReference type="Proteomes" id="UP001476282"/>
    </source>
</evidence>
<organism evidence="2 3">
    <name type="scientific">Haloferula sargassicola</name>
    <dbReference type="NCBI Taxonomy" id="490096"/>
    <lineage>
        <taxon>Bacteria</taxon>
        <taxon>Pseudomonadati</taxon>
        <taxon>Verrucomicrobiota</taxon>
        <taxon>Verrucomicrobiia</taxon>
        <taxon>Verrucomicrobiales</taxon>
        <taxon>Verrucomicrobiaceae</taxon>
        <taxon>Haloferula</taxon>
    </lineage>
</organism>
<gene>
    <name evidence="2" type="ORF">Hsar01_00179</name>
</gene>
<evidence type="ECO:0000256" key="1">
    <source>
        <dbReference type="SAM" id="Phobius"/>
    </source>
</evidence>
<keyword evidence="1" id="KW-0812">Transmembrane</keyword>
<name>A0ABP9ULS4_9BACT</name>
<reference evidence="2 3" key="1">
    <citation type="submission" date="2024-02" db="EMBL/GenBank/DDBJ databases">
        <title>Haloferula sargassicola NBRC 104335.</title>
        <authorList>
            <person name="Ichikawa N."/>
            <person name="Katano-Makiyama Y."/>
            <person name="Hidaka K."/>
        </authorList>
    </citation>
    <scope>NUCLEOTIDE SEQUENCE [LARGE SCALE GENOMIC DNA]</scope>
    <source>
        <strain evidence="2 3">NBRC 104335</strain>
    </source>
</reference>
<evidence type="ECO:0000313" key="2">
    <source>
        <dbReference type="EMBL" id="GAA5480974.1"/>
    </source>
</evidence>
<evidence type="ECO:0008006" key="4">
    <source>
        <dbReference type="Google" id="ProtNLM"/>
    </source>
</evidence>
<sequence length="236" mass="25584">MRHLLLLFGILLLASCFEVREEVWVHRDGSGRLQIDLTVPARAVSLAGGGTELRASLDSWFASNPQVVLESLTVHPPTDGGDQTLTLTATAPSLRDLATLSEHPSSEAPVPGMEKLAGDFDVRVSAMGIDFHRQLDLSDALGLAKFAITPSERRERKLDYIVHLPTASRSNNADQVLDGGRTLIWHRTLGQALAAPVEMRFQAPLPFPVLPIAAGGLVTLGLAAFFAIRRLRRGRS</sequence>
<comment type="caution">
    <text evidence="2">The sequence shown here is derived from an EMBL/GenBank/DDBJ whole genome shotgun (WGS) entry which is preliminary data.</text>
</comment>
<dbReference type="EMBL" id="BAABRI010000001">
    <property type="protein sequence ID" value="GAA5480974.1"/>
    <property type="molecule type" value="Genomic_DNA"/>
</dbReference>
<keyword evidence="3" id="KW-1185">Reference proteome</keyword>
<protein>
    <recommendedName>
        <fullName evidence="4">DUF3153 domain-containing protein</fullName>
    </recommendedName>
</protein>
<dbReference type="RefSeq" id="WP_353565130.1">
    <property type="nucleotide sequence ID" value="NZ_BAABRI010000001.1"/>
</dbReference>
<dbReference type="PROSITE" id="PS51257">
    <property type="entry name" value="PROKAR_LIPOPROTEIN"/>
    <property type="match status" value="1"/>
</dbReference>
<keyword evidence="1" id="KW-1133">Transmembrane helix</keyword>
<accession>A0ABP9ULS4</accession>
<keyword evidence="1" id="KW-0472">Membrane</keyword>
<dbReference type="Proteomes" id="UP001476282">
    <property type="component" value="Unassembled WGS sequence"/>
</dbReference>
<proteinExistence type="predicted"/>